<reference evidence="1 2" key="1">
    <citation type="journal article" date="2013" name="Genome Biol.">
        <title>The genome sequence of the most widely cultivated cacao type and its use to identify candidate genes regulating pod color.</title>
        <authorList>
            <person name="Motamayor J.C."/>
            <person name="Mockaitis K."/>
            <person name="Schmutz J."/>
            <person name="Haiminen N."/>
            <person name="Iii D.L."/>
            <person name="Cornejo O."/>
            <person name="Findley S.D."/>
            <person name="Zheng P."/>
            <person name="Utro F."/>
            <person name="Royaert S."/>
            <person name="Saski C."/>
            <person name="Jenkins J."/>
            <person name="Podicheti R."/>
            <person name="Zhao M."/>
            <person name="Scheffler B.E."/>
            <person name="Stack J.C."/>
            <person name="Feltus F.A."/>
            <person name="Mustiga G.M."/>
            <person name="Amores F."/>
            <person name="Phillips W."/>
            <person name="Marelli J.P."/>
            <person name="May G.D."/>
            <person name="Shapiro H."/>
            <person name="Ma J."/>
            <person name="Bustamante C.D."/>
            <person name="Schnell R.J."/>
            <person name="Main D."/>
            <person name="Gilbert D."/>
            <person name="Parida L."/>
            <person name="Kuhn D.N."/>
        </authorList>
    </citation>
    <scope>NUCLEOTIDE SEQUENCE [LARGE SCALE GENOMIC DNA]</scope>
    <source>
        <strain evidence="2">cv. Matina 1-6</strain>
    </source>
</reference>
<dbReference type="PANTHER" id="PTHR33702:SF2">
    <property type="match status" value="1"/>
</dbReference>
<evidence type="ECO:0000313" key="1">
    <source>
        <dbReference type="EMBL" id="EOY00031.1"/>
    </source>
</evidence>
<dbReference type="OMA" id="ISSACYD"/>
<dbReference type="Gramene" id="EOY00031">
    <property type="protein sequence ID" value="EOY00031"/>
    <property type="gene ID" value="TCM_009397"/>
</dbReference>
<dbReference type="Proteomes" id="UP000026915">
    <property type="component" value="Chromosome 2"/>
</dbReference>
<dbReference type="PANTHER" id="PTHR33702">
    <property type="entry name" value="BNAA09G40010D PROTEIN"/>
    <property type="match status" value="1"/>
</dbReference>
<name>A0A061E4X4_THECC</name>
<organism evidence="1 2">
    <name type="scientific">Theobroma cacao</name>
    <name type="common">Cacao</name>
    <name type="synonym">Cocoa</name>
    <dbReference type="NCBI Taxonomy" id="3641"/>
    <lineage>
        <taxon>Eukaryota</taxon>
        <taxon>Viridiplantae</taxon>
        <taxon>Streptophyta</taxon>
        <taxon>Embryophyta</taxon>
        <taxon>Tracheophyta</taxon>
        <taxon>Spermatophyta</taxon>
        <taxon>Magnoliopsida</taxon>
        <taxon>eudicotyledons</taxon>
        <taxon>Gunneridae</taxon>
        <taxon>Pentapetalae</taxon>
        <taxon>rosids</taxon>
        <taxon>malvids</taxon>
        <taxon>Malvales</taxon>
        <taxon>Malvaceae</taxon>
        <taxon>Byttnerioideae</taxon>
        <taxon>Theobroma</taxon>
    </lineage>
</organism>
<sequence length="135" mass="15583">MEIMRSTCCENLKRGWRRRKYQRLHGATRSKRKLRISRLENIATRRVWELKTIPKPSLKMVSPIKILTKFHGAYVDMMMRLVNNMGKANNGGLFRGKKVAKDRHVSIVSGGDEVDSKLVLEIYKTLAASRELKAL</sequence>
<gene>
    <name evidence="1" type="ORF">TCM_009397</name>
</gene>
<dbReference type="eggNOG" id="ENOG502S4I1">
    <property type="taxonomic scope" value="Eukaryota"/>
</dbReference>
<dbReference type="AlphaFoldDB" id="A0A061E4X4"/>
<dbReference type="InParanoid" id="A0A061E4X4"/>
<dbReference type="EMBL" id="CM001880">
    <property type="protein sequence ID" value="EOY00031.1"/>
    <property type="molecule type" value="Genomic_DNA"/>
</dbReference>
<dbReference type="HOGENOM" id="CLU_134061_1_0_1"/>
<evidence type="ECO:0000313" key="2">
    <source>
        <dbReference type="Proteomes" id="UP000026915"/>
    </source>
</evidence>
<protein>
    <submittedName>
        <fullName evidence="1">Uncharacterized protein</fullName>
    </submittedName>
</protein>
<accession>A0A061E4X4</accession>
<keyword evidence="2" id="KW-1185">Reference proteome</keyword>
<proteinExistence type="predicted"/>